<sequence>MASMLPPVMLTLPEAQEEFHDLLRKLRDPHNQRKLIDWIKYNWREDDEESPEGILRSIATDVRLHLPIEAVLPSEKIIVPTTGENSDCDPKYTRHVDSFLYDNELLHELTAKGVIESHYCVQCGSTKTKSLTFISHSASRAQIAYMYNVLLPPLDDDKVLLDVGSRLGPILYGAYLYTNVGKIYGIEINGELCRMQREIVMKYGFQDRIEIIDSSIEQRTDLLASADIIVLNNVFEFFMEPNEQIKMWKLIFERVKKKALLVTCPALDVTMESLPDVGIDMDKWVQELDVFNMDAPDMPTDDPELKMIHLYEVINPGKTN</sequence>
<dbReference type="PANTHER" id="PTHR43675">
    <property type="entry name" value="ARSENITE METHYLTRANSFERASE"/>
    <property type="match status" value="1"/>
</dbReference>
<name>A0A6J1SNH6_FRAOC</name>
<dbReference type="PANTHER" id="PTHR43675:SF1">
    <property type="entry name" value="RIKEN CDNA 2700097O09 GENE"/>
    <property type="match status" value="1"/>
</dbReference>
<dbReference type="GO" id="GO:0008168">
    <property type="term" value="F:methyltransferase activity"/>
    <property type="evidence" value="ECO:0007669"/>
    <property type="project" value="TreeGrafter"/>
</dbReference>
<dbReference type="InterPro" id="IPR026669">
    <property type="entry name" value="Arsenite_MeTrfase-like"/>
</dbReference>
<dbReference type="InterPro" id="IPR029063">
    <property type="entry name" value="SAM-dependent_MTases_sf"/>
</dbReference>
<gene>
    <name evidence="2" type="primary">LOC113207679</name>
</gene>
<dbReference type="SUPFAM" id="SSF53335">
    <property type="entry name" value="S-adenosyl-L-methionine-dependent methyltransferases"/>
    <property type="match status" value="1"/>
</dbReference>
<proteinExistence type="predicted"/>
<dbReference type="RefSeq" id="XP_026280116.1">
    <property type="nucleotide sequence ID" value="XM_026424331.2"/>
</dbReference>
<keyword evidence="1" id="KW-1185">Reference proteome</keyword>
<dbReference type="OrthoDB" id="15794at2759"/>
<dbReference type="KEGG" id="foc:113207679"/>
<dbReference type="GeneID" id="113207679"/>
<dbReference type="Proteomes" id="UP000504606">
    <property type="component" value="Unplaced"/>
</dbReference>
<organism evidence="1 2">
    <name type="scientific">Frankliniella occidentalis</name>
    <name type="common">Western flower thrips</name>
    <name type="synonym">Euthrips occidentalis</name>
    <dbReference type="NCBI Taxonomy" id="133901"/>
    <lineage>
        <taxon>Eukaryota</taxon>
        <taxon>Metazoa</taxon>
        <taxon>Ecdysozoa</taxon>
        <taxon>Arthropoda</taxon>
        <taxon>Hexapoda</taxon>
        <taxon>Insecta</taxon>
        <taxon>Pterygota</taxon>
        <taxon>Neoptera</taxon>
        <taxon>Paraneoptera</taxon>
        <taxon>Thysanoptera</taxon>
        <taxon>Terebrantia</taxon>
        <taxon>Thripoidea</taxon>
        <taxon>Thripidae</taxon>
        <taxon>Frankliniella</taxon>
    </lineage>
</organism>
<evidence type="ECO:0000313" key="1">
    <source>
        <dbReference type="Proteomes" id="UP000504606"/>
    </source>
</evidence>
<dbReference type="Gene3D" id="3.40.50.150">
    <property type="entry name" value="Vaccinia Virus protein VP39"/>
    <property type="match status" value="1"/>
</dbReference>
<reference evidence="2" key="1">
    <citation type="submission" date="2025-08" db="UniProtKB">
        <authorList>
            <consortium name="RefSeq"/>
        </authorList>
    </citation>
    <scope>IDENTIFICATION</scope>
    <source>
        <tissue evidence="2">Whole organism</tissue>
    </source>
</reference>
<dbReference type="AlphaFoldDB" id="A0A6J1SNH6"/>
<accession>A0A6J1SNH6</accession>
<evidence type="ECO:0000313" key="2">
    <source>
        <dbReference type="RefSeq" id="XP_026280116.1"/>
    </source>
</evidence>
<protein>
    <submittedName>
        <fullName evidence="2">Uncharacterized protein LOC113207679</fullName>
    </submittedName>
</protein>